<accession>A0A316ZVT0</accession>
<feature type="compositionally biased region" description="Polar residues" evidence="1">
    <location>
        <begin position="51"/>
        <end position="60"/>
    </location>
</feature>
<comment type="caution">
    <text evidence="2">The sequence shown here is derived from an EMBL/GenBank/DDBJ whole genome shotgun (WGS) entry which is preliminary data.</text>
</comment>
<dbReference type="Proteomes" id="UP000249757">
    <property type="component" value="Unassembled WGS sequence"/>
</dbReference>
<feature type="compositionally biased region" description="Basic and acidic residues" evidence="1">
    <location>
        <begin position="61"/>
        <end position="73"/>
    </location>
</feature>
<evidence type="ECO:0000256" key="1">
    <source>
        <dbReference type="SAM" id="MobiDB-lite"/>
    </source>
</evidence>
<dbReference type="EMBL" id="NRDI02000002">
    <property type="protein sequence ID" value="KAI1519214.1"/>
    <property type="molecule type" value="Genomic_DNA"/>
</dbReference>
<evidence type="ECO:0000313" key="2">
    <source>
        <dbReference type="EMBL" id="KAI1519214.1"/>
    </source>
</evidence>
<sequence>MRGSINANKTSGKATQYEDQEMQTRRPLNAKIDKAAASANERIRRRGTRVQAWNKSSNNDRAWDESSNNDKTRPQHRLMNA</sequence>
<dbReference type="AlphaFoldDB" id="A0A316ZVT0"/>
<feature type="region of interest" description="Disordered" evidence="1">
    <location>
        <begin position="1"/>
        <end position="81"/>
    </location>
</feature>
<protein>
    <submittedName>
        <fullName evidence="2">Uncharacterized protein</fullName>
    </submittedName>
</protein>
<feature type="compositionally biased region" description="Polar residues" evidence="1">
    <location>
        <begin position="1"/>
        <end position="14"/>
    </location>
</feature>
<proteinExistence type="predicted"/>
<name>A0A316ZVT0_9PLEO</name>
<evidence type="ECO:0000313" key="3">
    <source>
        <dbReference type="Proteomes" id="UP000249757"/>
    </source>
</evidence>
<keyword evidence="3" id="KW-1185">Reference proteome</keyword>
<gene>
    <name evidence="2" type="ORF">Ptr86124_002342</name>
</gene>
<reference evidence="3" key="1">
    <citation type="journal article" date="2022" name="Microb. Genom.">
        <title>A global pangenome for the wheat fungal pathogen Pyrenophora tritici-repentis and prediction of effector protein structural homology.</title>
        <authorList>
            <person name="Moolhuijzen P.M."/>
            <person name="See P.T."/>
            <person name="Shi G."/>
            <person name="Powell H.R."/>
            <person name="Cockram J."/>
            <person name="Jorgensen L.N."/>
            <person name="Benslimane H."/>
            <person name="Strelkov S.E."/>
            <person name="Turner J."/>
            <person name="Liu Z."/>
            <person name="Moffat C.S."/>
        </authorList>
    </citation>
    <scope>NUCLEOTIDE SEQUENCE [LARGE SCALE GENOMIC DNA]</scope>
</reference>
<organism evidence="2 3">
    <name type="scientific">Pyrenophora tritici-repentis</name>
    <dbReference type="NCBI Taxonomy" id="45151"/>
    <lineage>
        <taxon>Eukaryota</taxon>
        <taxon>Fungi</taxon>
        <taxon>Dikarya</taxon>
        <taxon>Ascomycota</taxon>
        <taxon>Pezizomycotina</taxon>
        <taxon>Dothideomycetes</taxon>
        <taxon>Pleosporomycetidae</taxon>
        <taxon>Pleosporales</taxon>
        <taxon>Pleosporineae</taxon>
        <taxon>Pleosporaceae</taxon>
        <taxon>Pyrenophora</taxon>
    </lineage>
</organism>